<protein>
    <submittedName>
        <fullName evidence="1">Uncharacterized protein</fullName>
    </submittedName>
</protein>
<gene>
    <name evidence="1" type="ORF">EHS13_12595</name>
</gene>
<dbReference type="EMBL" id="CP034235">
    <property type="protein sequence ID" value="QGQ95663.1"/>
    <property type="molecule type" value="Genomic_DNA"/>
</dbReference>
<sequence length="165" mass="18930">MTWKLNHRNGEIYDAGFSLLTRADLPLIRKSEGWSRGLNWSEYFQKNHEYTAYKLHIIGNNINNIIQGLIAIAFREGYVELELTEKAPLNRKPSQQFINAGEVLFAQACLFSLENGGDGYVLLKAKTGLMEYYIDHYGMEVVNSKQRLLAIPPLEAKRLIGLYYI</sequence>
<evidence type="ECO:0000313" key="2">
    <source>
        <dbReference type="Proteomes" id="UP000426246"/>
    </source>
</evidence>
<proteinExistence type="predicted"/>
<dbReference type="RefSeq" id="WP_155700699.1">
    <property type="nucleotide sequence ID" value="NZ_CP034235.1"/>
</dbReference>
<evidence type="ECO:0000313" key="1">
    <source>
        <dbReference type="EMBL" id="QGQ95663.1"/>
    </source>
</evidence>
<dbReference type="OrthoDB" id="9800543at2"/>
<name>A0A6B8RJD2_9BACL</name>
<keyword evidence="2" id="KW-1185">Reference proteome</keyword>
<dbReference type="AlphaFoldDB" id="A0A6B8RJD2"/>
<organism evidence="1 2">
    <name type="scientific">Paenibacillus psychroresistens</name>
    <dbReference type="NCBI Taxonomy" id="1778678"/>
    <lineage>
        <taxon>Bacteria</taxon>
        <taxon>Bacillati</taxon>
        <taxon>Bacillota</taxon>
        <taxon>Bacilli</taxon>
        <taxon>Bacillales</taxon>
        <taxon>Paenibacillaceae</taxon>
        <taxon>Paenibacillus</taxon>
    </lineage>
</organism>
<dbReference type="Proteomes" id="UP000426246">
    <property type="component" value="Chromosome"/>
</dbReference>
<dbReference type="KEGG" id="ppsc:EHS13_12595"/>
<reference evidence="2" key="1">
    <citation type="submission" date="2018-11" db="EMBL/GenBank/DDBJ databases">
        <title>Complete genome sequence of Paenibacillus sp. ML311-T8.</title>
        <authorList>
            <person name="Nam Y.-D."/>
            <person name="Kang J."/>
            <person name="Chung W.-H."/>
            <person name="Park Y.S."/>
        </authorList>
    </citation>
    <scope>NUCLEOTIDE SEQUENCE [LARGE SCALE GENOMIC DNA]</scope>
    <source>
        <strain evidence="2">ML311-T8</strain>
    </source>
</reference>
<accession>A0A6B8RJD2</accession>